<name>A0AAD0M352_PSEAV</name>
<accession>A0AAD0M352</accession>
<dbReference type="Proteomes" id="UP000006426">
    <property type="component" value="Chromosome"/>
</dbReference>
<sequence length="35" mass="3864">MSFLALQRLTALREAPRHNSAPRCVLDSFTSCGNT</sequence>
<organism evidence="1 2">
    <name type="scientific">Pseudomonas amygdali pv. lachrymans str. M301315</name>
    <dbReference type="NCBI Taxonomy" id="629260"/>
    <lineage>
        <taxon>Bacteria</taxon>
        <taxon>Pseudomonadati</taxon>
        <taxon>Pseudomonadota</taxon>
        <taxon>Gammaproteobacteria</taxon>
        <taxon>Pseudomonadales</taxon>
        <taxon>Pseudomonadaceae</taxon>
        <taxon>Pseudomonas</taxon>
        <taxon>Pseudomonas amygdali</taxon>
    </lineage>
</organism>
<reference evidence="1 2" key="1">
    <citation type="journal article" date="2011" name="PLoS Pathog.">
        <title>Dynamic evolution of pathogenicity revealed by sequencing and comparative genomics of 19 Pseudomonas syringae isolates.</title>
        <authorList>
            <person name="Baltrus D.A."/>
            <person name="Nishimura M.T."/>
            <person name="Romanchuk A."/>
            <person name="Chang J.H."/>
            <person name="Mukhtar M.S."/>
            <person name="Cherkis K."/>
            <person name="Roach J."/>
            <person name="Grant S.R."/>
            <person name="Jones C.D."/>
            <person name="Dangl J.L."/>
        </authorList>
    </citation>
    <scope>NUCLEOTIDE SEQUENCE [LARGE SCALE GENOMIC DNA]</scope>
    <source>
        <strain evidence="1 2">M301315</strain>
    </source>
</reference>
<proteinExistence type="predicted"/>
<protein>
    <submittedName>
        <fullName evidence="1">DUF1534 domain-containing protein</fullName>
    </submittedName>
</protein>
<evidence type="ECO:0000313" key="1">
    <source>
        <dbReference type="EMBL" id="AXH58792.1"/>
    </source>
</evidence>
<dbReference type="EMBL" id="CP031225">
    <property type="protein sequence ID" value="AXH58792.1"/>
    <property type="molecule type" value="Genomic_DNA"/>
</dbReference>
<dbReference type="AlphaFoldDB" id="A0AAD0M352"/>
<evidence type="ECO:0000313" key="2">
    <source>
        <dbReference type="Proteomes" id="UP000006426"/>
    </source>
</evidence>
<gene>
    <name evidence="1" type="ORF">PLA107_028840</name>
</gene>
<dbReference type="AntiFam" id="ANF00261">
    <property type="entry name" value="Protein of unknown function (DUF1534)"/>
</dbReference>